<reference evidence="1 2" key="1">
    <citation type="submission" date="2018-08" db="EMBL/GenBank/DDBJ databases">
        <title>A genome reference for cultivated species of the human gut microbiota.</title>
        <authorList>
            <person name="Zou Y."/>
            <person name="Xue W."/>
            <person name="Luo G."/>
        </authorList>
    </citation>
    <scope>NUCLEOTIDE SEQUENCE [LARGE SCALE GENOMIC DNA]</scope>
    <source>
        <strain evidence="1 2">CF01-1</strain>
    </source>
</reference>
<organism evidence="1 2">
    <name type="scientific">Bifidobacterium pseudocatenulatum</name>
    <dbReference type="NCBI Taxonomy" id="28026"/>
    <lineage>
        <taxon>Bacteria</taxon>
        <taxon>Bacillati</taxon>
        <taxon>Actinomycetota</taxon>
        <taxon>Actinomycetes</taxon>
        <taxon>Bifidobacteriales</taxon>
        <taxon>Bifidobacteriaceae</taxon>
        <taxon>Bifidobacterium</taxon>
    </lineage>
</organism>
<name>A0A413KAE0_BIFPS</name>
<sequence length="95" mass="9931">KASGVPDSRIVVSAACRHQLDNRNCATVRFASDAEPYTDVARVWGVAIVTGKEKEIMDLLNVGAFTALTAPYAAVPDGGGGIPPSPHRLDWGLAA</sequence>
<feature type="non-terminal residue" evidence="1">
    <location>
        <position position="1"/>
    </location>
</feature>
<proteinExistence type="predicted"/>
<evidence type="ECO:0000313" key="1">
    <source>
        <dbReference type="EMBL" id="RGY74200.1"/>
    </source>
</evidence>
<evidence type="ECO:0000313" key="2">
    <source>
        <dbReference type="Proteomes" id="UP000284163"/>
    </source>
</evidence>
<gene>
    <name evidence="1" type="ORF">DXA22_10400</name>
</gene>
<protein>
    <submittedName>
        <fullName evidence="1">Uncharacterized protein</fullName>
    </submittedName>
</protein>
<dbReference type="EMBL" id="QSDK01000046">
    <property type="protein sequence ID" value="RGY74200.1"/>
    <property type="molecule type" value="Genomic_DNA"/>
</dbReference>
<comment type="caution">
    <text evidence="1">The sequence shown here is derived from an EMBL/GenBank/DDBJ whole genome shotgun (WGS) entry which is preliminary data.</text>
</comment>
<dbReference type="Proteomes" id="UP000284163">
    <property type="component" value="Unassembled WGS sequence"/>
</dbReference>
<dbReference type="AlphaFoldDB" id="A0A413KAE0"/>
<accession>A0A413KAE0</accession>